<proteinExistence type="predicted"/>
<evidence type="ECO:0008006" key="4">
    <source>
        <dbReference type="Google" id="ProtNLM"/>
    </source>
</evidence>
<feature type="signal peptide" evidence="1">
    <location>
        <begin position="1"/>
        <end position="26"/>
    </location>
</feature>
<dbReference type="RefSeq" id="WP_006823155.1">
    <property type="nucleotide sequence ID" value="NZ_CP004350.1"/>
</dbReference>
<keyword evidence="3" id="KW-1185">Reference proteome</keyword>
<dbReference type="EMBL" id="CP004350">
    <property type="protein sequence ID" value="AHI20994.1"/>
    <property type="molecule type" value="Genomic_DNA"/>
</dbReference>
<keyword evidence="1" id="KW-0732">Signal</keyword>
<name>A0ABM5PSM0_9CORY</name>
<feature type="chain" id="PRO_5045353071" description="Secreted protein" evidence="1">
    <location>
        <begin position="27"/>
        <end position="90"/>
    </location>
</feature>
<protein>
    <recommendedName>
        <fullName evidence="4">Secreted protein</fullName>
    </recommendedName>
</protein>
<evidence type="ECO:0000313" key="2">
    <source>
        <dbReference type="EMBL" id="AHI20994.1"/>
    </source>
</evidence>
<dbReference type="GeneID" id="82878546"/>
<organism evidence="2 3">
    <name type="scientific">Corynebacterium casei LMG S-19264</name>
    <dbReference type="NCBI Taxonomy" id="1285583"/>
    <lineage>
        <taxon>Bacteria</taxon>
        <taxon>Bacillati</taxon>
        <taxon>Actinomycetota</taxon>
        <taxon>Actinomycetes</taxon>
        <taxon>Mycobacteriales</taxon>
        <taxon>Corynebacteriaceae</taxon>
        <taxon>Corynebacterium</taxon>
    </lineage>
</organism>
<sequence length="90" mass="9260">MFKKFVSIAAAGALAVGIAAPSPAMANPAVDSFAQSAQNSSQGFMEDPAREAQNGVSLSAFFPYMLSSMGSSLIGIEQCGLHDTRGCDDI</sequence>
<evidence type="ECO:0000256" key="1">
    <source>
        <dbReference type="SAM" id="SignalP"/>
    </source>
</evidence>
<dbReference type="Proteomes" id="UP000019226">
    <property type="component" value="Chromosome"/>
</dbReference>
<reference evidence="3" key="1">
    <citation type="submission" date="2013-02" db="EMBL/GenBank/DDBJ databases">
        <title>The complete genome sequence of Corynebacterium casei LMG S-19264 (=DSM 44701).</title>
        <authorList>
            <person name="Ruckert C."/>
            <person name="Albersmeier A."/>
            <person name="Kalinowski J."/>
        </authorList>
    </citation>
    <scope>NUCLEOTIDE SEQUENCE [LARGE SCALE GENOMIC DNA]</scope>
    <source>
        <strain evidence="3">LMG S-19264</strain>
    </source>
</reference>
<evidence type="ECO:0000313" key="3">
    <source>
        <dbReference type="Proteomes" id="UP000019226"/>
    </source>
</evidence>
<gene>
    <name evidence="2" type="ORF">CCASEI_12220</name>
</gene>
<accession>A0ABM5PSM0</accession>